<dbReference type="CDD" id="cd19094">
    <property type="entry name" value="AKR_Tas-like"/>
    <property type="match status" value="1"/>
</dbReference>
<feature type="domain" description="NADP-dependent oxidoreductase" evidence="5">
    <location>
        <begin position="16"/>
        <end position="338"/>
    </location>
</feature>
<dbReference type="EMBL" id="FNQO01000003">
    <property type="protein sequence ID" value="SEA35133.1"/>
    <property type="molecule type" value="Genomic_DNA"/>
</dbReference>
<keyword evidence="2" id="KW-0560">Oxidoreductase</keyword>
<name>A0A1H4AGF1_9GAMM</name>
<dbReference type="PANTHER" id="PTHR43364">
    <property type="entry name" value="NADH-SPECIFIC METHYLGLYOXAL REDUCTASE-RELATED"/>
    <property type="match status" value="1"/>
</dbReference>
<organism evidence="6 7">
    <name type="scientific">Microbulbifer marinus</name>
    <dbReference type="NCBI Taxonomy" id="658218"/>
    <lineage>
        <taxon>Bacteria</taxon>
        <taxon>Pseudomonadati</taxon>
        <taxon>Pseudomonadota</taxon>
        <taxon>Gammaproteobacteria</taxon>
        <taxon>Cellvibrionales</taxon>
        <taxon>Microbulbiferaceae</taxon>
        <taxon>Microbulbifer</taxon>
    </lineage>
</organism>
<dbReference type="InterPro" id="IPR050523">
    <property type="entry name" value="AKR_Detox_Biosynth"/>
</dbReference>
<dbReference type="STRING" id="658218.SAMN05216562_2776"/>
<evidence type="ECO:0000256" key="4">
    <source>
        <dbReference type="ARBA" id="ARBA00070119"/>
    </source>
</evidence>
<dbReference type="PANTHER" id="PTHR43364:SF4">
    <property type="entry name" value="NAD(P)-LINKED OXIDOREDUCTASE SUPERFAMILY PROTEIN"/>
    <property type="match status" value="1"/>
</dbReference>
<reference evidence="7" key="1">
    <citation type="submission" date="2016-10" db="EMBL/GenBank/DDBJ databases">
        <authorList>
            <person name="Varghese N."/>
            <person name="Submissions S."/>
        </authorList>
    </citation>
    <scope>NUCLEOTIDE SEQUENCE [LARGE SCALE GENOMIC DNA]</scope>
    <source>
        <strain evidence="7">CGMCC 1.10657</strain>
    </source>
</reference>
<evidence type="ECO:0000313" key="6">
    <source>
        <dbReference type="EMBL" id="SEA35133.1"/>
    </source>
</evidence>
<dbReference type="SUPFAM" id="SSF51430">
    <property type="entry name" value="NAD(P)-linked oxidoreductase"/>
    <property type="match status" value="1"/>
</dbReference>
<dbReference type="GO" id="GO:0016491">
    <property type="term" value="F:oxidoreductase activity"/>
    <property type="evidence" value="ECO:0007669"/>
    <property type="project" value="UniProtKB-KW"/>
</dbReference>
<dbReference type="FunFam" id="3.20.20.100:FF:000005">
    <property type="entry name" value="NADP(H)-dependent aldo-keto reductase"/>
    <property type="match status" value="1"/>
</dbReference>
<dbReference type="Proteomes" id="UP000198658">
    <property type="component" value="Unassembled WGS sequence"/>
</dbReference>
<gene>
    <name evidence="6" type="ORF">SAMN05216562_2776</name>
</gene>
<accession>A0A1H4AGF1</accession>
<proteinExistence type="inferred from homology"/>
<dbReference type="RefSeq" id="WP_091389699.1">
    <property type="nucleotide sequence ID" value="NZ_FNQO01000003.1"/>
</dbReference>
<dbReference type="NCBIfam" id="NF007912">
    <property type="entry name" value="PRK10625.1"/>
    <property type="match status" value="1"/>
</dbReference>
<evidence type="ECO:0000313" key="7">
    <source>
        <dbReference type="Proteomes" id="UP000198658"/>
    </source>
</evidence>
<evidence type="ECO:0000259" key="5">
    <source>
        <dbReference type="Pfam" id="PF00248"/>
    </source>
</evidence>
<evidence type="ECO:0000256" key="2">
    <source>
        <dbReference type="ARBA" id="ARBA00023002"/>
    </source>
</evidence>
<dbReference type="Pfam" id="PF00248">
    <property type="entry name" value="Aldo_ket_red"/>
    <property type="match status" value="1"/>
</dbReference>
<dbReference type="InterPro" id="IPR036812">
    <property type="entry name" value="NAD(P)_OxRdtase_dom_sf"/>
</dbReference>
<dbReference type="AlphaFoldDB" id="A0A1H4AGF1"/>
<dbReference type="Gene3D" id="3.20.20.100">
    <property type="entry name" value="NADP-dependent oxidoreductase domain"/>
    <property type="match status" value="1"/>
</dbReference>
<keyword evidence="1" id="KW-0521">NADP</keyword>
<comment type="similarity">
    <text evidence="3">Belongs to the aldo/keto reductase family. Aldo/keto reductase 2 subfamily.</text>
</comment>
<protein>
    <recommendedName>
        <fullName evidence="4">Protein tas</fullName>
    </recommendedName>
</protein>
<keyword evidence="7" id="KW-1185">Reference proteome</keyword>
<evidence type="ECO:0000256" key="1">
    <source>
        <dbReference type="ARBA" id="ARBA00022857"/>
    </source>
</evidence>
<sequence length="347" mass="38370">MEYRQLGTTDLNVSLICLGTMTYGEQNTEAEAFEQLDYALDHGVNFIDCAEMYPVPPRPETQGRTEEYIGNWQAARGNRDKFVLATKVTGRGDANSGVGHIRGGPRLNRTQILEACDDSLKRLRTDYIDLYQVHWPERQANFFGRLGYEHGDDDGIAIAETLDALDELVKAGKVRHIGVSNETPWGMHRYLRLAAHGNKPRVASIQNPYSLLNRTFEVGCAEMAIREKCGLLAYSPLGFGVLSGKYLGGSKPDGARLTLYERFQRYTGPRAVQATEAYVALAREFGLVPAQMALAFVNRQPFVTSNIIGATTMEQLRSNIASVDVVLDDDQLAAIESVHGMNPNPAP</sequence>
<dbReference type="InterPro" id="IPR023210">
    <property type="entry name" value="NADP_OxRdtase_dom"/>
</dbReference>
<evidence type="ECO:0000256" key="3">
    <source>
        <dbReference type="ARBA" id="ARBA00038157"/>
    </source>
</evidence>
<dbReference type="OrthoDB" id="9772407at2"/>